<dbReference type="EMBL" id="LAZR01015022">
    <property type="protein sequence ID" value="KKM14964.1"/>
    <property type="molecule type" value="Genomic_DNA"/>
</dbReference>
<dbReference type="AlphaFoldDB" id="A0A0F9I5M7"/>
<keyword evidence="1" id="KW-1133">Transmembrane helix</keyword>
<keyword evidence="1" id="KW-0812">Transmembrane</keyword>
<sequence>MKRQYILFGILGIFALSILTPSVRGYEETIYLTNEVSINIDLEKGNYVRWEFKTFDEPFEVWFFIFYLYSNTPITTLSTNEYSDSGSFEVSYNPSFACEFRIQRRGGSLGYITVKINVNPFGIGGYNLLFLLGIMGISSILLRKIIKKERINQRKKINFLFFSI</sequence>
<evidence type="ECO:0000256" key="1">
    <source>
        <dbReference type="SAM" id="Phobius"/>
    </source>
</evidence>
<gene>
    <name evidence="2" type="ORF">LCGC14_1700810</name>
</gene>
<keyword evidence="1" id="KW-0472">Membrane</keyword>
<proteinExistence type="predicted"/>
<protein>
    <submittedName>
        <fullName evidence="2">Uncharacterized protein</fullName>
    </submittedName>
</protein>
<organism evidence="2">
    <name type="scientific">marine sediment metagenome</name>
    <dbReference type="NCBI Taxonomy" id="412755"/>
    <lineage>
        <taxon>unclassified sequences</taxon>
        <taxon>metagenomes</taxon>
        <taxon>ecological metagenomes</taxon>
    </lineage>
</organism>
<accession>A0A0F9I5M7</accession>
<reference evidence="2" key="1">
    <citation type="journal article" date="2015" name="Nature">
        <title>Complex archaea that bridge the gap between prokaryotes and eukaryotes.</title>
        <authorList>
            <person name="Spang A."/>
            <person name="Saw J.H."/>
            <person name="Jorgensen S.L."/>
            <person name="Zaremba-Niedzwiedzka K."/>
            <person name="Martijn J."/>
            <person name="Lind A.E."/>
            <person name="van Eijk R."/>
            <person name="Schleper C."/>
            <person name="Guy L."/>
            <person name="Ettema T.J."/>
        </authorList>
    </citation>
    <scope>NUCLEOTIDE SEQUENCE</scope>
</reference>
<name>A0A0F9I5M7_9ZZZZ</name>
<evidence type="ECO:0000313" key="2">
    <source>
        <dbReference type="EMBL" id="KKM14964.1"/>
    </source>
</evidence>
<feature type="transmembrane region" description="Helical" evidence="1">
    <location>
        <begin position="125"/>
        <end position="146"/>
    </location>
</feature>
<comment type="caution">
    <text evidence="2">The sequence shown here is derived from an EMBL/GenBank/DDBJ whole genome shotgun (WGS) entry which is preliminary data.</text>
</comment>